<dbReference type="Pfam" id="PF04351">
    <property type="entry name" value="PilP"/>
    <property type="match status" value="1"/>
</dbReference>
<dbReference type="AlphaFoldDB" id="A0A382V5F4"/>
<accession>A0A382V5F4</accession>
<evidence type="ECO:0000256" key="1">
    <source>
        <dbReference type="SAM" id="MobiDB-lite"/>
    </source>
</evidence>
<dbReference type="InterPro" id="IPR007446">
    <property type="entry name" value="PilP"/>
</dbReference>
<protein>
    <recommendedName>
        <fullName evidence="3">Pilus assembly protein PilP</fullName>
    </recommendedName>
</protein>
<gene>
    <name evidence="2" type="ORF">METZ01_LOCUS394577</name>
</gene>
<dbReference type="EMBL" id="UINC01149323">
    <property type="protein sequence ID" value="SVD41723.1"/>
    <property type="molecule type" value="Genomic_DNA"/>
</dbReference>
<sequence length="186" mass="20540">MSIGMSKNVIRTLWSAVLALTVAGCSEERTLNDLAQFVETTHRDTVPKVDPLPEQTPVVSIVYRVDQSQDPFARSNVFGTPEAEARPEPEPDPLEPDASRTPDRLEKFPLDALQMLGTMRLEGSTWALVSTPDGEIHQVVVGSYLGQNNGKIVAIDVSDGVLEIEERFRGVSGRWEIRPSQMRAGR</sequence>
<reference evidence="2" key="1">
    <citation type="submission" date="2018-05" db="EMBL/GenBank/DDBJ databases">
        <authorList>
            <person name="Lanie J.A."/>
            <person name="Ng W.-L."/>
            <person name="Kazmierczak K.M."/>
            <person name="Andrzejewski T.M."/>
            <person name="Davidsen T.M."/>
            <person name="Wayne K.J."/>
            <person name="Tettelin H."/>
            <person name="Glass J.I."/>
            <person name="Rusch D."/>
            <person name="Podicherti R."/>
            <person name="Tsui H.-C.T."/>
            <person name="Winkler M.E."/>
        </authorList>
    </citation>
    <scope>NUCLEOTIDE SEQUENCE</scope>
</reference>
<name>A0A382V5F4_9ZZZZ</name>
<dbReference type="PIRSF" id="PIRSF016481">
    <property type="entry name" value="Pilus_assembly_PilP"/>
    <property type="match status" value="1"/>
</dbReference>
<feature type="region of interest" description="Disordered" evidence="1">
    <location>
        <begin position="72"/>
        <end position="103"/>
    </location>
</feature>
<organism evidence="2">
    <name type="scientific">marine metagenome</name>
    <dbReference type="NCBI Taxonomy" id="408172"/>
    <lineage>
        <taxon>unclassified sequences</taxon>
        <taxon>metagenomes</taxon>
        <taxon>ecological metagenomes</taxon>
    </lineage>
</organism>
<dbReference type="PROSITE" id="PS51257">
    <property type="entry name" value="PROKAR_LIPOPROTEIN"/>
    <property type="match status" value="1"/>
</dbReference>
<dbReference type="Gene3D" id="2.30.30.830">
    <property type="match status" value="1"/>
</dbReference>
<evidence type="ECO:0008006" key="3">
    <source>
        <dbReference type="Google" id="ProtNLM"/>
    </source>
</evidence>
<proteinExistence type="predicted"/>
<evidence type="ECO:0000313" key="2">
    <source>
        <dbReference type="EMBL" id="SVD41723.1"/>
    </source>
</evidence>